<feature type="repeat" description="TPR" evidence="3">
    <location>
        <begin position="38"/>
        <end position="71"/>
    </location>
</feature>
<dbReference type="EMBL" id="AWSO01000440">
    <property type="protein sequence ID" value="ESK90464.1"/>
    <property type="molecule type" value="Genomic_DNA"/>
</dbReference>
<evidence type="ECO:0000256" key="4">
    <source>
        <dbReference type="SAM" id="MobiDB-lite"/>
    </source>
</evidence>
<sequence length="1898" mass="212234">MSIVKTKLKNARDSIGKKDYNAAKNFALQVLDFEPDNYNANVFLGLASLELGEYDASEQAYNKATETQPEQLLAWQGLSKFYERREEWDKYGEVLHRLMDIYGQSNDATKCGETLQKYINLRREHGSPSEVIDALSLFLPDSPYYQVLSSLPLPDATAPTSTTTFIVQTSIHDILMVLEEIIELIEKQEETYVKKEFEKRRTRLGAGSPDKIRKEIGREVWGSSRLPSLYEEILNHPKTSDTLRREIDSKLLRYKLKYLYSLPPSDSPEDPKRKVANEVAEIIRGVVILKIPDELAWTLVLDGKDVETVEEYDYSLLRQFVELFPDRPLSALFRGYFVYMGISLTGDNGSETEGDALHEDRDAGYDMVLEAYSSTDSLLATRITAEIYKIETDYNNAIQISEKGLQRVCKFESDNTTSLPRVKLGFKVILASSCVHHFPPKHHQRASILIDEILQVSPNNIPGLMGRGYILEQKKKWKEAGEMFERITRLLPDDLFDGLRAREEYAWCVSQAGDLRSGISHLREVLNALNEIEGSEQDRARCHWRLGRCHWDLSGEGRGEAYKCFIAALKCDSAYAPAFTSLGIYYTEHASPPDPTRASKCFQKAFELDSRESDAARRLAQGFADEQDWDLVEVVARRTIEGEGGPEGTIGKDASSASGRLLPTNVWAYKALGIVELTHRNYVSAISSLQVALRAEPEDHLMWLRLGEAYYRSGKHTAALKALSRAHELNREDWMCQYYIAEVYRQLGQYQQAIDQLQSILSSRDPELCALVSLAQTYLNLGREELNDVFVARAEESFRLSIRTSFEAIKISTGFRAVLWKIIADALYFLGMSTSFCDEIAISGVVLEAAQILEGEISSRLAGIISSPSTSLEAPLTPITLLELAVMGYDHRITLGSSENAAVGSAWYDLAIGLRSLAEKLAHGTRRESAESQAIKCLTEAIRACPMVDDHWIALGDANFVQQPKTAQHAYVRALEINSKNATTWTNLGLLYFYHNDYELANEAFYRAQSSDPDYSLAWLGQALLASASGHEPGAIAILEHAVGLVGFVPEADYQYAFKGFSRLKDVKGISTSDAFIPAFFVLDRYCKSRPDDAAALHLFGLVCERINQPDLAVKWIQKAISILEASYEESEDSEIERQFAIAHCNIGRLKLSLGDLGGALESFESALGLLPEDENEEQHILLRAQAQFGSGIAQFRHNDLETALSCFESSLETAQGNPAVRGEVTVLLAQALWAIGTDDTKELAKTKLLECISEDPENLTAINTLAAMGILTDDDSLVDAALLEILALPIDDRTRLDPERHVDHLLLQHHLGQENVSEALAASQKAVHVEPSRSIPRNQLANLLLQTQQYESVLPVLSGAAPESLDTSRRMLQLKATSEAVGGVPHEASRLAQKSVMMKPSDLDSWYALCISKSLAKKNFGNYQFDALLKRVSCAVMGEESPQDRNMEPMMDSHQRGLVDACFEEGQFDSGIRVLEQLRSADHRPSPSHIRQLLYIALYPPDVEKKLADQPPGSPSKADKRRQKTYLKIPAEASTAAQKALFAIAQTNSLEAVFTALPSYSGSAEPELSNESFSQVAKESVCIGQCRSCWSILEKDFIQPHALQEVRRGGQNHRRVSTGESEDEHKTSVLAEHAWPILEWFLFLFERDELRAEAEGMPRHSPLLLNQLPQPKGRNLRWEVDTPLNIVFTCMSEDERRQLLGVKLLSMILNLACTTYFDFQAFVISVYKRVAADIPDEFLSLLSSLPPTPSVLRFKVAFFQKCIGPSTSTRPPPRPKPQARTIPKARGRQDPTSPEILASVDSSVQSVASKPFLPPFADICQALEKPQKSHSANATIKFELLVSYGTLQSQFTGTDRDSEWTGLLRSGRWRQLLNNSFKGEDDAKDYRDTLSLLVPYW</sequence>
<reference evidence="5 6" key="1">
    <citation type="journal article" date="2014" name="BMC Genomics">
        <title>Genome and secretome analysis of the hemibiotrophic fungal pathogen, Moniliophthora roreri, which causes frosty pod rot disease of cacao: mechanisms of the biotrophic and necrotrophic phases.</title>
        <authorList>
            <person name="Meinhardt L.W."/>
            <person name="Costa G.G.L."/>
            <person name="Thomazella D.P.T."/>
            <person name="Teixeira P.J.P.L."/>
            <person name="Carazzolle M.F."/>
            <person name="Schuster S.C."/>
            <person name="Carlson J.E."/>
            <person name="Guiltinan M.J."/>
            <person name="Mieczkowski P."/>
            <person name="Farmer A."/>
            <person name="Ramaraj T."/>
            <person name="Crozier J."/>
            <person name="Davis R.E."/>
            <person name="Shao J."/>
            <person name="Melnick R.L."/>
            <person name="Pereira G.A.G."/>
            <person name="Bailey B.A."/>
        </authorList>
    </citation>
    <scope>NUCLEOTIDE SEQUENCE [LARGE SCALE GENOMIC DNA]</scope>
    <source>
        <strain evidence="5 6">MCA 2997</strain>
    </source>
</reference>
<evidence type="ECO:0000256" key="3">
    <source>
        <dbReference type="PROSITE-ProRule" id="PRU00339"/>
    </source>
</evidence>
<dbReference type="Pfam" id="PF18833">
    <property type="entry name" value="TPR_22"/>
    <property type="match status" value="1"/>
</dbReference>
<dbReference type="Gene3D" id="1.25.40.10">
    <property type="entry name" value="Tetratricopeptide repeat domain"/>
    <property type="match status" value="4"/>
</dbReference>
<dbReference type="SMART" id="SM00028">
    <property type="entry name" value="TPR"/>
    <property type="match status" value="12"/>
</dbReference>
<dbReference type="InterPro" id="IPR040962">
    <property type="entry name" value="TPR_22"/>
</dbReference>
<keyword evidence="2 3" id="KW-0802">TPR repeat</keyword>
<dbReference type="Pfam" id="PF13432">
    <property type="entry name" value="TPR_16"/>
    <property type="match status" value="2"/>
</dbReference>
<dbReference type="STRING" id="1381753.V2YFJ8"/>
<dbReference type="InterPro" id="IPR039226">
    <property type="entry name" value="Ski3/TTC37"/>
</dbReference>
<comment type="caution">
    <text evidence="5">The sequence shown here is derived from an EMBL/GenBank/DDBJ whole genome shotgun (WGS) entry which is preliminary data.</text>
</comment>
<dbReference type="HOGENOM" id="CLU_001688_1_0_1"/>
<evidence type="ECO:0000256" key="2">
    <source>
        <dbReference type="ARBA" id="ARBA00022803"/>
    </source>
</evidence>
<dbReference type="OrthoDB" id="421075at2759"/>
<evidence type="ECO:0000256" key="1">
    <source>
        <dbReference type="ARBA" id="ARBA00022737"/>
    </source>
</evidence>
<evidence type="ECO:0000313" key="5">
    <source>
        <dbReference type="EMBL" id="ESK90464.1"/>
    </source>
</evidence>
<dbReference type="GO" id="GO:0006401">
    <property type="term" value="P:RNA catabolic process"/>
    <property type="evidence" value="ECO:0007669"/>
    <property type="project" value="InterPro"/>
</dbReference>
<dbReference type="PROSITE" id="PS50005">
    <property type="entry name" value="TPR"/>
    <property type="match status" value="5"/>
</dbReference>
<dbReference type="GO" id="GO:0055087">
    <property type="term" value="C:Ski complex"/>
    <property type="evidence" value="ECO:0007669"/>
    <property type="project" value="InterPro"/>
</dbReference>
<protein>
    <submittedName>
        <fullName evidence="5">Antiviral protein</fullName>
    </submittedName>
</protein>
<dbReference type="PANTHER" id="PTHR15704">
    <property type="entry name" value="SUPERKILLER 3 PROTEIN-RELATED"/>
    <property type="match status" value="1"/>
</dbReference>
<dbReference type="InterPro" id="IPR011990">
    <property type="entry name" value="TPR-like_helical_dom_sf"/>
</dbReference>
<keyword evidence="1" id="KW-0677">Repeat</keyword>
<feature type="repeat" description="TPR" evidence="3">
    <location>
        <begin position="1141"/>
        <end position="1174"/>
    </location>
</feature>
<feature type="repeat" description="TPR" evidence="3">
    <location>
        <begin position="700"/>
        <end position="733"/>
    </location>
</feature>
<feature type="repeat" description="TPR" evidence="3">
    <location>
        <begin position="666"/>
        <end position="699"/>
    </location>
</feature>
<accession>V2YFJ8</accession>
<evidence type="ECO:0000313" key="6">
    <source>
        <dbReference type="Proteomes" id="UP000017559"/>
    </source>
</evidence>
<dbReference type="KEGG" id="mrr:Moror_13633"/>
<name>V2YFJ8_MONRO</name>
<keyword evidence="6" id="KW-1185">Reference proteome</keyword>
<feature type="region of interest" description="Disordered" evidence="4">
    <location>
        <begin position="1766"/>
        <end position="1795"/>
    </location>
</feature>
<feature type="repeat" description="TPR" evidence="3">
    <location>
        <begin position="982"/>
        <end position="1015"/>
    </location>
</feature>
<proteinExistence type="predicted"/>
<gene>
    <name evidence="5" type="ORF">Moror_13633</name>
</gene>
<organism evidence="5 6">
    <name type="scientific">Moniliophthora roreri (strain MCA 2997)</name>
    <name type="common">Cocoa frosty pod rot fungus</name>
    <name type="synonym">Crinipellis roreri</name>
    <dbReference type="NCBI Taxonomy" id="1381753"/>
    <lineage>
        <taxon>Eukaryota</taxon>
        <taxon>Fungi</taxon>
        <taxon>Dikarya</taxon>
        <taxon>Basidiomycota</taxon>
        <taxon>Agaricomycotina</taxon>
        <taxon>Agaricomycetes</taxon>
        <taxon>Agaricomycetidae</taxon>
        <taxon>Agaricales</taxon>
        <taxon>Marasmiineae</taxon>
        <taxon>Marasmiaceae</taxon>
        <taxon>Moniliophthora</taxon>
    </lineage>
</organism>
<dbReference type="PANTHER" id="PTHR15704:SF7">
    <property type="entry name" value="SUPERKILLER COMPLEX PROTEIN 3"/>
    <property type="match status" value="1"/>
</dbReference>
<dbReference type="Proteomes" id="UP000017559">
    <property type="component" value="Unassembled WGS sequence"/>
</dbReference>
<dbReference type="Pfam" id="PF12895">
    <property type="entry name" value="ANAPC3"/>
    <property type="match status" value="1"/>
</dbReference>
<dbReference type="InterPro" id="IPR019734">
    <property type="entry name" value="TPR_rpt"/>
</dbReference>
<dbReference type="SUPFAM" id="SSF48452">
    <property type="entry name" value="TPR-like"/>
    <property type="match status" value="5"/>
</dbReference>